<dbReference type="GO" id="GO:0016491">
    <property type="term" value="F:oxidoreductase activity"/>
    <property type="evidence" value="ECO:0007669"/>
    <property type="project" value="UniProtKB-KW"/>
</dbReference>
<dbReference type="RefSeq" id="WP_084292610.1">
    <property type="nucleotide sequence ID" value="NZ_FWYB01000028.1"/>
</dbReference>
<keyword evidence="1" id="KW-0560">Oxidoreductase</keyword>
<dbReference type="Pfam" id="PF03807">
    <property type="entry name" value="F420_oxidored"/>
    <property type="match status" value="1"/>
</dbReference>
<evidence type="ECO:0000313" key="4">
    <source>
        <dbReference type="Proteomes" id="UP000192678"/>
    </source>
</evidence>
<dbReference type="Proteomes" id="UP000192678">
    <property type="component" value="Unassembled WGS sequence"/>
</dbReference>
<organism evidence="3 4">
    <name type="scientific">Pedobacter nyackensis</name>
    <dbReference type="NCBI Taxonomy" id="475255"/>
    <lineage>
        <taxon>Bacteria</taxon>
        <taxon>Pseudomonadati</taxon>
        <taxon>Bacteroidota</taxon>
        <taxon>Sphingobacteriia</taxon>
        <taxon>Sphingobacteriales</taxon>
        <taxon>Sphingobacteriaceae</taxon>
        <taxon>Pedobacter</taxon>
    </lineage>
</organism>
<accession>A0A1W2FAQ8</accession>
<name>A0A1W2FAQ8_9SPHI</name>
<dbReference type="EMBL" id="FWYB01000028">
    <property type="protein sequence ID" value="SMD18698.1"/>
    <property type="molecule type" value="Genomic_DNA"/>
</dbReference>
<dbReference type="InterPro" id="IPR036291">
    <property type="entry name" value="NAD(P)-bd_dom_sf"/>
</dbReference>
<dbReference type="InterPro" id="IPR051267">
    <property type="entry name" value="STEAP_metalloreductase"/>
</dbReference>
<dbReference type="AlphaFoldDB" id="A0A1W2FAQ8"/>
<sequence>MNIGIIGSGQIGSCLATKFVKLGHSVSIANSRGPASLKQLAEETGAEAATVEEVVKNKELIVVAIPQKSIPDLPKNLFKNLPKNVVVIDTGNYYPDLRDGVLPELEQSGIDSLWMQEQLGISVVKVFNSIFATSLNDLGRPEGDRNRIALAVSGDDAKAKEIVFQLVDDLGFDPLDIGTIAQSWRQQPGSTIYCRDINLAELKKRVVAMGTDWSEMHELIIGKHHSDQLLMAADFPAWLKGFREPLTHLRDKYPDS</sequence>
<keyword evidence="4" id="KW-1185">Reference proteome</keyword>
<evidence type="ECO:0000259" key="2">
    <source>
        <dbReference type="Pfam" id="PF03807"/>
    </source>
</evidence>
<dbReference type="Gene3D" id="3.40.50.720">
    <property type="entry name" value="NAD(P)-binding Rossmann-like Domain"/>
    <property type="match status" value="1"/>
</dbReference>
<dbReference type="STRING" id="475255.SAMN04488101_12819"/>
<dbReference type="PANTHER" id="PTHR14239">
    <property type="entry name" value="DUDULIN-RELATED"/>
    <property type="match status" value="1"/>
</dbReference>
<reference evidence="3 4" key="1">
    <citation type="submission" date="2017-04" db="EMBL/GenBank/DDBJ databases">
        <authorList>
            <person name="Afonso C.L."/>
            <person name="Miller P.J."/>
            <person name="Scott M.A."/>
            <person name="Spackman E."/>
            <person name="Goraichik I."/>
            <person name="Dimitrov K.M."/>
            <person name="Suarez D.L."/>
            <person name="Swayne D.E."/>
        </authorList>
    </citation>
    <scope>NUCLEOTIDE SEQUENCE [LARGE SCALE GENOMIC DNA]</scope>
    <source>
        <strain evidence="3 4">DSM 19625</strain>
    </source>
</reference>
<protein>
    <recommendedName>
        <fullName evidence="2">Pyrroline-5-carboxylate reductase catalytic N-terminal domain-containing protein</fullName>
    </recommendedName>
</protein>
<evidence type="ECO:0000313" key="3">
    <source>
        <dbReference type="EMBL" id="SMD18698.1"/>
    </source>
</evidence>
<proteinExistence type="predicted"/>
<dbReference type="OrthoDB" id="9786864at2"/>
<feature type="domain" description="Pyrroline-5-carboxylate reductase catalytic N-terminal" evidence="2">
    <location>
        <begin position="3"/>
        <end position="93"/>
    </location>
</feature>
<dbReference type="SUPFAM" id="SSF51735">
    <property type="entry name" value="NAD(P)-binding Rossmann-fold domains"/>
    <property type="match status" value="1"/>
</dbReference>
<evidence type="ECO:0000256" key="1">
    <source>
        <dbReference type="ARBA" id="ARBA00023002"/>
    </source>
</evidence>
<gene>
    <name evidence="3" type="ORF">SAMN04488101_12819</name>
</gene>
<dbReference type="InterPro" id="IPR028939">
    <property type="entry name" value="P5C_Rdtase_cat_N"/>
</dbReference>